<organism evidence="14 15">
    <name type="scientific">Paenibacillus flagellatus</name>
    <dbReference type="NCBI Taxonomy" id="2211139"/>
    <lineage>
        <taxon>Bacteria</taxon>
        <taxon>Bacillati</taxon>
        <taxon>Bacillota</taxon>
        <taxon>Bacilli</taxon>
        <taxon>Bacillales</taxon>
        <taxon>Paenibacillaceae</taxon>
        <taxon>Paenibacillus</taxon>
    </lineage>
</organism>
<feature type="domain" description="Cyclic nucleotide-binding" evidence="11">
    <location>
        <begin position="596"/>
        <end position="716"/>
    </location>
</feature>
<dbReference type="Gene3D" id="3.40.50.300">
    <property type="entry name" value="P-loop containing nucleotide triphosphate hydrolases"/>
    <property type="match status" value="1"/>
</dbReference>
<evidence type="ECO:0000313" key="15">
    <source>
        <dbReference type="Proteomes" id="UP000247476"/>
    </source>
</evidence>
<feature type="transmembrane region" description="Helical" evidence="10">
    <location>
        <begin position="58"/>
        <end position="77"/>
    </location>
</feature>
<dbReference type="PROSITE" id="PS50893">
    <property type="entry name" value="ABC_TRANSPORTER_2"/>
    <property type="match status" value="1"/>
</dbReference>
<accession>A0A2V5JXF6</accession>
<dbReference type="AlphaFoldDB" id="A0A2V5JXF6"/>
<reference evidence="14 15" key="1">
    <citation type="submission" date="2018-05" db="EMBL/GenBank/DDBJ databases">
        <title>Paenibacillus flagellatus sp. nov., isolated from selenium mineral soil.</title>
        <authorList>
            <person name="Dai X."/>
        </authorList>
    </citation>
    <scope>NUCLEOTIDE SEQUENCE [LARGE SCALE GENOMIC DNA]</scope>
    <source>
        <strain evidence="14 15">DXL2</strain>
    </source>
</reference>
<dbReference type="InterPro" id="IPR027417">
    <property type="entry name" value="P-loop_NTPase"/>
</dbReference>
<dbReference type="Proteomes" id="UP000247476">
    <property type="component" value="Unassembled WGS sequence"/>
</dbReference>
<dbReference type="InterPro" id="IPR014710">
    <property type="entry name" value="RmlC-like_jellyroll"/>
</dbReference>
<dbReference type="SMART" id="SM00382">
    <property type="entry name" value="AAA"/>
    <property type="match status" value="1"/>
</dbReference>
<evidence type="ECO:0000259" key="13">
    <source>
        <dbReference type="PROSITE" id="PS50929"/>
    </source>
</evidence>
<dbReference type="CDD" id="cd00038">
    <property type="entry name" value="CAP_ED"/>
    <property type="match status" value="1"/>
</dbReference>
<protein>
    <recommendedName>
        <fullName evidence="16">ABC transporter ATP-binding protein</fullName>
    </recommendedName>
</protein>
<dbReference type="CDD" id="cd07346">
    <property type="entry name" value="ABC_6TM_exporters"/>
    <property type="match status" value="1"/>
</dbReference>
<dbReference type="InterPro" id="IPR018490">
    <property type="entry name" value="cNMP-bd_dom_sf"/>
</dbReference>
<comment type="caution">
    <text evidence="14">The sequence shown here is derived from an EMBL/GenBank/DDBJ whole genome shotgun (WGS) entry which is preliminary data.</text>
</comment>
<dbReference type="EMBL" id="QJVJ01000013">
    <property type="protein sequence ID" value="PYI51361.1"/>
    <property type="molecule type" value="Genomic_DNA"/>
</dbReference>
<evidence type="ECO:0000256" key="10">
    <source>
        <dbReference type="SAM" id="Phobius"/>
    </source>
</evidence>
<dbReference type="InterPro" id="IPR018488">
    <property type="entry name" value="cNMP-bd_CS"/>
</dbReference>
<dbReference type="Pfam" id="PF00005">
    <property type="entry name" value="ABC_tran"/>
    <property type="match status" value="1"/>
</dbReference>
<evidence type="ECO:0000256" key="8">
    <source>
        <dbReference type="ARBA" id="ARBA00023136"/>
    </source>
</evidence>
<dbReference type="PRINTS" id="PR00103">
    <property type="entry name" value="CAMPKINASE"/>
</dbReference>
<dbReference type="InterPro" id="IPR036640">
    <property type="entry name" value="ABC1_TM_sf"/>
</dbReference>
<dbReference type="InterPro" id="IPR003439">
    <property type="entry name" value="ABC_transporter-like_ATP-bd"/>
</dbReference>
<dbReference type="InterPro" id="IPR017871">
    <property type="entry name" value="ABC_transporter-like_CS"/>
</dbReference>
<evidence type="ECO:0000256" key="4">
    <source>
        <dbReference type="ARBA" id="ARBA00022692"/>
    </source>
</evidence>
<keyword evidence="8 10" id="KW-0472">Membrane</keyword>
<dbReference type="InterPro" id="IPR000595">
    <property type="entry name" value="cNMP-bd_dom"/>
</dbReference>
<feature type="transmembrane region" description="Helical" evidence="10">
    <location>
        <begin position="134"/>
        <end position="154"/>
    </location>
</feature>
<dbReference type="SUPFAM" id="SSF52540">
    <property type="entry name" value="P-loop containing nucleoside triphosphate hydrolases"/>
    <property type="match status" value="1"/>
</dbReference>
<dbReference type="PROSITE" id="PS00889">
    <property type="entry name" value="CNMP_BINDING_2"/>
    <property type="match status" value="1"/>
</dbReference>
<evidence type="ECO:0000256" key="1">
    <source>
        <dbReference type="ARBA" id="ARBA00004651"/>
    </source>
</evidence>
<feature type="domain" description="ABC transporter" evidence="12">
    <location>
        <begin position="337"/>
        <end position="571"/>
    </location>
</feature>
<evidence type="ECO:0000256" key="2">
    <source>
        <dbReference type="ARBA" id="ARBA00022448"/>
    </source>
</evidence>
<dbReference type="FunFam" id="3.40.50.300:FF:000221">
    <property type="entry name" value="Multidrug ABC transporter ATP-binding protein"/>
    <property type="match status" value="1"/>
</dbReference>
<dbReference type="SMART" id="SM00100">
    <property type="entry name" value="cNMP"/>
    <property type="match status" value="1"/>
</dbReference>
<dbReference type="GO" id="GO:0016887">
    <property type="term" value="F:ATP hydrolysis activity"/>
    <property type="evidence" value="ECO:0007669"/>
    <property type="project" value="InterPro"/>
</dbReference>
<dbReference type="Gene3D" id="2.60.120.10">
    <property type="entry name" value="Jelly Rolls"/>
    <property type="match status" value="1"/>
</dbReference>
<evidence type="ECO:0000256" key="7">
    <source>
        <dbReference type="ARBA" id="ARBA00022989"/>
    </source>
</evidence>
<keyword evidence="3" id="KW-1003">Cell membrane</keyword>
<proteinExistence type="predicted"/>
<feature type="transmembrane region" description="Helical" evidence="10">
    <location>
        <begin position="247"/>
        <end position="268"/>
    </location>
</feature>
<evidence type="ECO:0000256" key="3">
    <source>
        <dbReference type="ARBA" id="ARBA00022475"/>
    </source>
</evidence>
<dbReference type="SUPFAM" id="SSF90123">
    <property type="entry name" value="ABC transporter transmembrane region"/>
    <property type="match status" value="1"/>
</dbReference>
<evidence type="ECO:0000256" key="5">
    <source>
        <dbReference type="ARBA" id="ARBA00022741"/>
    </source>
</evidence>
<evidence type="ECO:0000259" key="12">
    <source>
        <dbReference type="PROSITE" id="PS50893"/>
    </source>
</evidence>
<keyword evidence="2" id="KW-0813">Transport</keyword>
<dbReference type="SUPFAM" id="SSF51206">
    <property type="entry name" value="cAMP-binding domain-like"/>
    <property type="match status" value="1"/>
</dbReference>
<keyword evidence="4 10" id="KW-0812">Transmembrane</keyword>
<evidence type="ECO:0000259" key="11">
    <source>
        <dbReference type="PROSITE" id="PS50042"/>
    </source>
</evidence>
<dbReference type="PROSITE" id="PS50929">
    <property type="entry name" value="ABC_TM1F"/>
    <property type="match status" value="1"/>
</dbReference>
<dbReference type="PANTHER" id="PTHR43394:SF1">
    <property type="entry name" value="ATP-BINDING CASSETTE SUB-FAMILY B MEMBER 10, MITOCHONDRIAL"/>
    <property type="match status" value="1"/>
</dbReference>
<dbReference type="PROSITE" id="PS00211">
    <property type="entry name" value="ABC_TRANSPORTER_1"/>
    <property type="match status" value="1"/>
</dbReference>
<dbReference type="InterPro" id="IPR003593">
    <property type="entry name" value="AAA+_ATPase"/>
</dbReference>
<name>A0A2V5JXF6_9BACL</name>
<evidence type="ECO:0000256" key="6">
    <source>
        <dbReference type="ARBA" id="ARBA00022840"/>
    </source>
</evidence>
<dbReference type="GO" id="GO:0005886">
    <property type="term" value="C:plasma membrane"/>
    <property type="evidence" value="ECO:0007669"/>
    <property type="project" value="UniProtKB-SubCell"/>
</dbReference>
<dbReference type="PROSITE" id="PS50042">
    <property type="entry name" value="CNMP_BINDING_3"/>
    <property type="match status" value="1"/>
</dbReference>
<sequence length="717" mass="79190">MRLKGFTAMLRYFTRHRWLLGLFLCTIVVEVAYAVASPLSLQYLVDDAFAPKNVRVFLIIFAVLIGGGVLHIAASLLGDYSLGKLSGEGIRQLRSELFDHVQKQSLPFYERYRVGDLVTRFSSDMASIERVVRASFPLLLKELLSVLLGLAMLFSIEWKLTLAVLAGSALMVVGPRLLQGRAEAVHASYKEAQERFSNTIDEMVKGHRTIKGLHLQRRFRERAGSQLRELFAFGLKQHMLNSLMERLPLTALLILNGVMIGFGGYLIFQDEITIGGFMAFFTLFLSVGQSGSNLSFLFPSLIESGVSFRRIGDILEARPDVPEAAKPVELPASFGSIRMDRVTFGYSAEADQLRDVSLKVAAGSYVAFVGPSGSGKSTALQLLSRFYDPRQGAVSIDGHDLRTVSEASLRKLAAPVAQDTFLFNTTIRDNLLLGGADRTEADMVEAAKRANIHDVIAGWPEGYDTPVRHEGGSLSGGERQRLAIARALLRKPKLLLLDEVTSALDPATEADINALLLRLRGAHTIIAVTHRLASVVNADTIYVFRDGAIAESGTHDELLQRNGLYRSLWEKQRGFHLSQDGLHATVDVDRLAKLAVFEGIEPSLLRDVASLFSTETCKEGEAIVREGEEGNKFYMIVRGKFEVAKLVPGKGENRVAVLQDGDHFGEIALLQNIPRTATVRALVPSVVLSVRREAFHRLTEEHPQMLAALERTLRQRI</sequence>
<dbReference type="InterPro" id="IPR039421">
    <property type="entry name" value="Type_1_exporter"/>
</dbReference>
<comment type="subcellular location">
    <subcellularLocation>
        <location evidence="1">Cell membrane</location>
        <topology evidence="1">Multi-pass membrane protein</topology>
    </subcellularLocation>
</comment>
<keyword evidence="7 10" id="KW-1133">Transmembrane helix</keyword>
<dbReference type="InterPro" id="IPR011527">
    <property type="entry name" value="ABC1_TM_dom"/>
</dbReference>
<evidence type="ECO:0000313" key="14">
    <source>
        <dbReference type="EMBL" id="PYI51361.1"/>
    </source>
</evidence>
<dbReference type="PANTHER" id="PTHR43394">
    <property type="entry name" value="ATP-DEPENDENT PERMEASE MDL1, MITOCHONDRIAL"/>
    <property type="match status" value="1"/>
</dbReference>
<keyword evidence="6" id="KW-0067">ATP-binding</keyword>
<evidence type="ECO:0000256" key="9">
    <source>
        <dbReference type="ARBA" id="ARBA00023159"/>
    </source>
</evidence>
<gene>
    <name evidence="14" type="ORF">DLM86_25380</name>
</gene>
<evidence type="ECO:0008006" key="16">
    <source>
        <dbReference type="Google" id="ProtNLM"/>
    </source>
</evidence>
<feature type="domain" description="ABC transmembrane type-1" evidence="13">
    <location>
        <begin position="22"/>
        <end position="303"/>
    </location>
</feature>
<feature type="transmembrane region" description="Helical" evidence="10">
    <location>
        <begin position="274"/>
        <end position="302"/>
    </location>
</feature>
<dbReference type="GO" id="GO:0005524">
    <property type="term" value="F:ATP binding"/>
    <property type="evidence" value="ECO:0007669"/>
    <property type="project" value="UniProtKB-KW"/>
</dbReference>
<dbReference type="PROSITE" id="PS00888">
    <property type="entry name" value="CNMP_BINDING_1"/>
    <property type="match status" value="1"/>
</dbReference>
<dbReference type="Gene3D" id="1.20.1560.10">
    <property type="entry name" value="ABC transporter type 1, transmembrane domain"/>
    <property type="match status" value="1"/>
</dbReference>
<dbReference type="Pfam" id="PF00664">
    <property type="entry name" value="ABC_membrane"/>
    <property type="match status" value="1"/>
</dbReference>
<keyword evidence="15" id="KW-1185">Reference proteome</keyword>
<dbReference type="Pfam" id="PF00027">
    <property type="entry name" value="cNMP_binding"/>
    <property type="match status" value="1"/>
</dbReference>
<keyword evidence="9" id="KW-0010">Activator</keyword>
<keyword evidence="5" id="KW-0547">Nucleotide-binding</keyword>
<dbReference type="GO" id="GO:0015421">
    <property type="term" value="F:ABC-type oligopeptide transporter activity"/>
    <property type="evidence" value="ECO:0007669"/>
    <property type="project" value="TreeGrafter"/>
</dbReference>